<dbReference type="PANTHER" id="PTHR42743:SF11">
    <property type="entry name" value="AMINODEOXYCHORISMATE LYASE"/>
    <property type="match status" value="1"/>
</dbReference>
<dbReference type="InterPro" id="IPR036038">
    <property type="entry name" value="Aminotransferase-like"/>
</dbReference>
<dbReference type="AlphaFoldDB" id="A0A1E4SFX5"/>
<dbReference type="GO" id="GO:0046394">
    <property type="term" value="P:carboxylic acid biosynthetic process"/>
    <property type="evidence" value="ECO:0007669"/>
    <property type="project" value="UniProtKB-ARBA"/>
</dbReference>
<reference evidence="3" key="1">
    <citation type="submission" date="2016-05" db="EMBL/GenBank/DDBJ databases">
        <title>Comparative genomics of biotechnologically important yeasts.</title>
        <authorList>
            <consortium name="DOE Joint Genome Institute"/>
            <person name="Riley R."/>
            <person name="Haridas S."/>
            <person name="Wolfe K.H."/>
            <person name="Lopes M.R."/>
            <person name="Hittinger C.T."/>
            <person name="Goker M."/>
            <person name="Salamov A."/>
            <person name="Wisecaver J."/>
            <person name="Long T.M."/>
            <person name="Aerts A.L."/>
            <person name="Barry K."/>
            <person name="Choi C."/>
            <person name="Clum A."/>
            <person name="Coughlan A.Y."/>
            <person name="Deshpande S."/>
            <person name="Douglass A.P."/>
            <person name="Hanson S.J."/>
            <person name="Klenk H.-P."/>
            <person name="Labutti K."/>
            <person name="Lapidus A."/>
            <person name="Lindquist E."/>
            <person name="Lipzen A."/>
            <person name="Meier-Kolthoff J.P."/>
            <person name="Ohm R.A."/>
            <person name="Otillar R.P."/>
            <person name="Pangilinan J."/>
            <person name="Peng Y."/>
            <person name="Rokas A."/>
            <person name="Rosa C.A."/>
            <person name="Scheuner C."/>
            <person name="Sibirny A.A."/>
            <person name="Slot J.C."/>
            <person name="Stielow J.B."/>
            <person name="Sun H."/>
            <person name="Kurtzman C.P."/>
            <person name="Blackwell M."/>
            <person name="Grigoriev I.V."/>
            <person name="Jeffries T.W."/>
        </authorList>
    </citation>
    <scope>NUCLEOTIDE SEQUENCE [LARGE SCALE GENOMIC DNA]</scope>
    <source>
        <strain evidence="3">NRRL Y-17324</strain>
    </source>
</reference>
<dbReference type="Proteomes" id="UP000094285">
    <property type="component" value="Unassembled WGS sequence"/>
</dbReference>
<gene>
    <name evidence="2" type="ORF">CANTADRAFT_53881</name>
</gene>
<dbReference type="GeneID" id="30984401"/>
<evidence type="ECO:0000313" key="3">
    <source>
        <dbReference type="Proteomes" id="UP000094285"/>
    </source>
</evidence>
<organism evidence="2 3">
    <name type="scientific">Suhomyces tanzawaensis NRRL Y-17324</name>
    <dbReference type="NCBI Taxonomy" id="984487"/>
    <lineage>
        <taxon>Eukaryota</taxon>
        <taxon>Fungi</taxon>
        <taxon>Dikarya</taxon>
        <taxon>Ascomycota</taxon>
        <taxon>Saccharomycotina</taxon>
        <taxon>Pichiomycetes</taxon>
        <taxon>Debaryomycetaceae</taxon>
        <taxon>Suhomyces</taxon>
    </lineage>
</organism>
<protein>
    <submittedName>
        <fullName evidence="2">Aminotransferase-like protein</fullName>
    </submittedName>
</protein>
<dbReference type="InterPro" id="IPR043131">
    <property type="entry name" value="BCAT-like_N"/>
</dbReference>
<evidence type="ECO:0000313" key="2">
    <source>
        <dbReference type="EMBL" id="ODV78370.1"/>
    </source>
</evidence>
<dbReference type="STRING" id="984487.A0A1E4SFX5"/>
<comment type="similarity">
    <text evidence="1">Belongs to the class-IV pyridoxal-phosphate-dependent aminotransferase family.</text>
</comment>
<dbReference type="InterPro" id="IPR001544">
    <property type="entry name" value="Aminotrans_IV"/>
</dbReference>
<keyword evidence="2" id="KW-0808">Transferase</keyword>
<dbReference type="SUPFAM" id="SSF56752">
    <property type="entry name" value="D-aminoacid aminotransferase-like PLP-dependent enzymes"/>
    <property type="match status" value="1"/>
</dbReference>
<dbReference type="Pfam" id="PF01063">
    <property type="entry name" value="Aminotran_4"/>
    <property type="match status" value="1"/>
</dbReference>
<name>A0A1E4SFX5_9ASCO</name>
<dbReference type="RefSeq" id="XP_020063492.1">
    <property type="nucleotide sequence ID" value="XM_020210265.1"/>
</dbReference>
<keyword evidence="3" id="KW-1185">Reference proteome</keyword>
<dbReference type="OrthoDB" id="5288718at2759"/>
<keyword evidence="2" id="KW-0032">Aminotransferase</keyword>
<dbReference type="EMBL" id="KV453913">
    <property type="protein sequence ID" value="ODV78370.1"/>
    <property type="molecule type" value="Genomic_DNA"/>
</dbReference>
<evidence type="ECO:0000256" key="1">
    <source>
        <dbReference type="ARBA" id="ARBA00009320"/>
    </source>
</evidence>
<sequence>MPITTPTIDPYADLLEQLEDKYTSQAFPKDPLSFEILSTIRYDPSLTQTATISKDHFFLYDEHYNRLSFALKYFYLQFHGTTEYPFEITSLFLLEKLTEAIVKSDKPTTQPYKLRLLVKLDSSVAIEVHDTPPRANLLDGLLDTTEPQWDVYVKRDPILISPFTSFKTTNRKVYSDARAFLPAKRPGHEEILLKNSHGHLMEGTITNVAVKRKSDGVWVTPQLSSGCLCGVTRHFLLRKNFIQEETIFMADLEPGAEILLFNGIMGVVRAKVIGEV</sequence>
<accession>A0A1E4SFX5</accession>
<dbReference type="Gene3D" id="3.20.10.10">
    <property type="entry name" value="D-amino Acid Aminotransferase, subunit A, domain 2"/>
    <property type="match status" value="1"/>
</dbReference>
<dbReference type="InterPro" id="IPR043132">
    <property type="entry name" value="BCAT-like_C"/>
</dbReference>
<dbReference type="GO" id="GO:0008483">
    <property type="term" value="F:transaminase activity"/>
    <property type="evidence" value="ECO:0007669"/>
    <property type="project" value="UniProtKB-KW"/>
</dbReference>
<dbReference type="Gene3D" id="3.30.470.10">
    <property type="match status" value="1"/>
</dbReference>
<dbReference type="PANTHER" id="PTHR42743">
    <property type="entry name" value="AMINO-ACID AMINOTRANSFERASE"/>
    <property type="match status" value="1"/>
</dbReference>
<dbReference type="InterPro" id="IPR050571">
    <property type="entry name" value="Class-IV_PLP-Dep_Aminotrnsfr"/>
</dbReference>
<proteinExistence type="inferred from homology"/>